<comment type="caution">
    <text evidence="12">Lacks conserved residue(s) required for the propagation of feature annotation.</text>
</comment>
<dbReference type="GO" id="GO:0008270">
    <property type="term" value="F:zinc ion binding"/>
    <property type="evidence" value="ECO:0007669"/>
    <property type="project" value="UniProtKB-UniRule"/>
</dbReference>
<dbReference type="InterPro" id="IPR040812">
    <property type="entry name" value="UPF1_1B_dom"/>
</dbReference>
<evidence type="ECO:0000256" key="8">
    <source>
        <dbReference type="ARBA" id="ARBA00022806"/>
    </source>
</evidence>
<dbReference type="InterPro" id="IPR041679">
    <property type="entry name" value="DNA2/NAM7-like_C"/>
</dbReference>
<keyword evidence="4 12" id="KW-0479">Metal-binding</keyword>
<protein>
    <recommendedName>
        <fullName evidence="18">Helicase ATP-binding domain-containing protein</fullName>
    </recommendedName>
</protein>
<dbReference type="CDD" id="cd18808">
    <property type="entry name" value="SF1_C_Upf1"/>
    <property type="match status" value="1"/>
</dbReference>
<feature type="compositionally biased region" description="Low complexity" evidence="13">
    <location>
        <begin position="46"/>
        <end position="67"/>
    </location>
</feature>
<evidence type="ECO:0000259" key="14">
    <source>
        <dbReference type="PROSITE" id="PS51192"/>
    </source>
</evidence>
<dbReference type="PROSITE" id="PS51997">
    <property type="entry name" value="UPF1_CH_RICH"/>
    <property type="match status" value="1"/>
</dbReference>
<dbReference type="GO" id="GO:0003678">
    <property type="term" value="F:DNA helicase activity"/>
    <property type="evidence" value="ECO:0007669"/>
    <property type="project" value="UniProtKB-EC"/>
</dbReference>
<comment type="subcellular location">
    <subcellularLocation>
        <location evidence="1">Cytoplasm</location>
    </subcellularLocation>
</comment>
<evidence type="ECO:0000313" key="16">
    <source>
        <dbReference type="EMBL" id="KAJ8451020.1"/>
    </source>
</evidence>
<evidence type="ECO:0000256" key="4">
    <source>
        <dbReference type="ARBA" id="ARBA00022723"/>
    </source>
</evidence>
<name>A0A9Q1QSU3_9CARY</name>
<dbReference type="InterPro" id="IPR006935">
    <property type="entry name" value="Helicase/UvrB_N"/>
</dbReference>
<sequence length="1233" mass="134921">MDSQASNLYETASQPDIGNDAYTFLEFNTQGGDDDDFGYPEFDELSQPQPSIRSSPSPSTAWPTPSDSVKENQAPGTPSSSGSGAKAAAAAVDALAAGMSGLNFEETAGDEVDGFVDQFGKGDFTEHACRYCGVQNPACVVRCNVPSCRKWFCNSRGNTSGSHIVNHLVNIPGKEILVVLLHECFLEIRKKVRAKHKEVCLHKDSPLGETILECYNCGCRNVFLLGFISAKTESVVVLLCREPCLSVNALKDMNWDLSQWCPLIDDRCFLPWLVKVPSEQEQLRARQISAQQINKIEELWKTNPDASLEDLEKPGVDDEPQPVALKYEDAYQYQNVFAPLIKLEADYDKMMKESQSKDNVTVRWDIGLNKKRIAYFVFPKEDNELRLVPGDELRLRYSGDAAHPAWQSVGHVIKLTAQEEVALELRASQGVPVDVNHGFSVDFVWKSTSFDRMQSAMKTFAVDETSVSGYIYHHLLGHEVEMQMVRNTLPRRFGAPGLPELNASQVFAVKSVLQKPISLIQGPPGTGKTVTSAAIVYHMAKQGQGQVLVCAPSNVAVDQLAEKISATGLKVVRLCAKSREAVSSPVEHLTLHYQVRHLDTSEKSELHKLQLLKDEQGELSSSDEKKYKALKRATEREIAQSADVICCTCVGAGDPRLANFRFRQVLIDESTQATEPECLIPLVLGAKQVVLVGDHCQLGPVIMCKKAARAGLAQSLFERLVLLGVKPIRLQVQYRMHPALSEFPSNSFYEGTLQNGVTINERQSSGIDFPWPVPNRPMFFYVQMGQEEISASGTSYLNRTEAANVEKIVTTFLRSGVVPSQIGVITPYEGQRAYIVNYMSRNGALRQQLYKEIEVASVDSFQGREKDYIILSCVRSNEHQGIGFLNDPRRLNVALTRARYGIVILGNPKVLSKQPLWNGLLTHYKVCLHPAYFVHPFMIQIYNDRRLFYGAAAGYVSSDNFAPVSTSGANADRRGSRARGYLPPGPPNGTHKPGVHPAGFPMPRVPLPPYHGAPPSQPYAIPTRGAVHGPIGAVTQVPQPGSRGFGAGRGSAAPIGSHLAHQQGSQQAVGVGPSFNFPLESPSSQPSVGGPLSQPGFVSNMPVQGPNQSFRDGFSMGGMSQEFLGDDFKSQGSHVPYNITEFSTQASQSGYSVDYATQGGQSGFPGSFLNQNSQAGYSRFGSGSDFMSQDYMAHGSQGLFTQVGFNEPSQEDASQGHFGVANANPLQSQVLYC</sequence>
<keyword evidence="17" id="KW-1185">Reference proteome</keyword>
<dbReference type="PANTHER" id="PTHR10887:SF364">
    <property type="entry name" value="REGULATOR OF NONSENSE TRANSCRIPTS 1"/>
    <property type="match status" value="1"/>
</dbReference>
<evidence type="ECO:0000256" key="13">
    <source>
        <dbReference type="SAM" id="MobiDB-lite"/>
    </source>
</evidence>
<dbReference type="CDD" id="cd18039">
    <property type="entry name" value="DEXXQc_UPF1"/>
    <property type="match status" value="1"/>
</dbReference>
<feature type="region of interest" description="Disordered" evidence="13">
    <location>
        <begin position="964"/>
        <end position="992"/>
    </location>
</feature>
<dbReference type="InterPro" id="IPR018999">
    <property type="entry name" value="UPF1_CH/ZBD"/>
</dbReference>
<dbReference type="InterPro" id="IPR041677">
    <property type="entry name" value="DNA2/NAM7_AAA_11"/>
</dbReference>
<keyword evidence="3" id="KW-0963">Cytoplasm</keyword>
<dbReference type="PROSITE" id="PS51192">
    <property type="entry name" value="HELICASE_ATP_BIND_1"/>
    <property type="match status" value="1"/>
</dbReference>
<evidence type="ECO:0000259" key="15">
    <source>
        <dbReference type="PROSITE" id="PS51997"/>
    </source>
</evidence>
<keyword evidence="5" id="KW-0547">Nucleotide-binding</keyword>
<dbReference type="GO" id="GO:0003724">
    <property type="term" value="F:RNA helicase activity"/>
    <property type="evidence" value="ECO:0007669"/>
    <property type="project" value="InterPro"/>
</dbReference>
<dbReference type="Pfam" id="PF18141">
    <property type="entry name" value="UPF1_1B_dom"/>
    <property type="match status" value="1"/>
</dbReference>
<evidence type="ECO:0000256" key="12">
    <source>
        <dbReference type="PROSITE-ProRule" id="PRU01341"/>
    </source>
</evidence>
<feature type="compositionally biased region" description="Low complexity" evidence="13">
    <location>
        <begin position="74"/>
        <end position="85"/>
    </location>
</feature>
<gene>
    <name evidence="16" type="ORF">Cgig2_026829</name>
</gene>
<feature type="region of interest" description="Disordered" evidence="13">
    <location>
        <begin position="1"/>
        <end position="85"/>
    </location>
</feature>
<reference evidence="16" key="1">
    <citation type="submission" date="2022-04" db="EMBL/GenBank/DDBJ databases">
        <title>Carnegiea gigantea Genome sequencing and assembly v2.</title>
        <authorList>
            <person name="Copetti D."/>
            <person name="Sanderson M.J."/>
            <person name="Burquez A."/>
            <person name="Wojciechowski M.F."/>
        </authorList>
    </citation>
    <scope>NUCLEOTIDE SEQUENCE</scope>
    <source>
        <strain evidence="16">SGP5-SGP5p</strain>
        <tissue evidence="16">Aerial part</tissue>
    </source>
</reference>
<evidence type="ECO:0000256" key="10">
    <source>
        <dbReference type="ARBA" id="ARBA00022840"/>
    </source>
</evidence>
<feature type="domain" description="Helicase ATP-binding" evidence="14">
    <location>
        <begin position="509"/>
        <end position="634"/>
    </location>
</feature>
<evidence type="ECO:0000313" key="17">
    <source>
        <dbReference type="Proteomes" id="UP001153076"/>
    </source>
</evidence>
<dbReference type="SUPFAM" id="SSF52540">
    <property type="entry name" value="P-loop containing nucleoside triphosphate hydrolases"/>
    <property type="match status" value="1"/>
</dbReference>
<comment type="similarity">
    <text evidence="2">Belongs to the DNA2/NAM7 helicase family.</text>
</comment>
<dbReference type="CDD" id="cd21407">
    <property type="entry name" value="1B_UPF1-like"/>
    <property type="match status" value="1"/>
</dbReference>
<dbReference type="AlphaFoldDB" id="A0A9Q1QSU3"/>
<dbReference type="Gene3D" id="3.40.50.300">
    <property type="entry name" value="P-loop containing nucleotide triphosphate hydrolases"/>
    <property type="match status" value="2"/>
</dbReference>
<dbReference type="OrthoDB" id="6513042at2759"/>
<feature type="region of interest" description="Disordered" evidence="13">
    <location>
        <begin position="1075"/>
        <end position="1094"/>
    </location>
</feature>
<dbReference type="GO" id="GO:0016787">
    <property type="term" value="F:hydrolase activity"/>
    <property type="evidence" value="ECO:0007669"/>
    <property type="project" value="UniProtKB-KW"/>
</dbReference>
<accession>A0A9Q1QSU3</accession>
<dbReference type="CDD" id="cd21400">
    <property type="entry name" value="ZBD_UPF1-like"/>
    <property type="match status" value="1"/>
</dbReference>
<comment type="caution">
    <text evidence="16">The sequence shown here is derived from an EMBL/GenBank/DDBJ whole genome shotgun (WGS) entry which is preliminary data.</text>
</comment>
<dbReference type="Proteomes" id="UP001153076">
    <property type="component" value="Unassembled WGS sequence"/>
</dbReference>
<keyword evidence="9 12" id="KW-0862">Zinc</keyword>
<keyword evidence="7" id="KW-0378">Hydrolase</keyword>
<dbReference type="FunFam" id="3.40.50.300:FF:000097">
    <property type="entry name" value="Regulator of nonsense transcripts 1"/>
    <property type="match status" value="1"/>
</dbReference>
<dbReference type="InterPro" id="IPR014001">
    <property type="entry name" value="Helicase_ATP-bd"/>
</dbReference>
<proteinExistence type="inferred from homology"/>
<keyword evidence="10" id="KW-0067">ATP-binding</keyword>
<feature type="region of interest" description="C4" evidence="12">
    <location>
        <begin position="214"/>
        <end position="244"/>
    </location>
</feature>
<feature type="domain" description="Upf1" evidence="15">
    <location>
        <begin position="121"/>
        <end position="303"/>
    </location>
</feature>
<keyword evidence="8" id="KW-0347">Helicase</keyword>
<dbReference type="Gene3D" id="2.40.30.230">
    <property type="match status" value="1"/>
</dbReference>
<organism evidence="16 17">
    <name type="scientific">Carnegiea gigantea</name>
    <dbReference type="NCBI Taxonomy" id="171969"/>
    <lineage>
        <taxon>Eukaryota</taxon>
        <taxon>Viridiplantae</taxon>
        <taxon>Streptophyta</taxon>
        <taxon>Embryophyta</taxon>
        <taxon>Tracheophyta</taxon>
        <taxon>Spermatophyta</taxon>
        <taxon>Magnoliopsida</taxon>
        <taxon>eudicotyledons</taxon>
        <taxon>Gunneridae</taxon>
        <taxon>Pentapetalae</taxon>
        <taxon>Caryophyllales</taxon>
        <taxon>Cactineae</taxon>
        <taxon>Cactaceae</taxon>
        <taxon>Cactoideae</taxon>
        <taxon>Echinocereeae</taxon>
        <taxon>Carnegiea</taxon>
    </lineage>
</organism>
<dbReference type="InterPro" id="IPR045055">
    <property type="entry name" value="DNA2/NAM7-like"/>
</dbReference>
<evidence type="ECO:0000256" key="9">
    <source>
        <dbReference type="ARBA" id="ARBA00022833"/>
    </source>
</evidence>
<evidence type="ECO:0000256" key="1">
    <source>
        <dbReference type="ARBA" id="ARBA00004496"/>
    </source>
</evidence>
<dbReference type="PANTHER" id="PTHR10887">
    <property type="entry name" value="DNA2/NAM7 HELICASE FAMILY"/>
    <property type="match status" value="1"/>
</dbReference>
<evidence type="ECO:0000256" key="7">
    <source>
        <dbReference type="ARBA" id="ARBA00022801"/>
    </source>
</evidence>
<evidence type="ECO:0000256" key="2">
    <source>
        <dbReference type="ARBA" id="ARBA00007913"/>
    </source>
</evidence>
<dbReference type="GO" id="GO:0005737">
    <property type="term" value="C:cytoplasm"/>
    <property type="evidence" value="ECO:0007669"/>
    <property type="project" value="UniProtKB-SubCell"/>
</dbReference>
<dbReference type="GO" id="GO:0003677">
    <property type="term" value="F:DNA binding"/>
    <property type="evidence" value="ECO:0007669"/>
    <property type="project" value="InterPro"/>
</dbReference>
<dbReference type="Pfam" id="PF09416">
    <property type="entry name" value="UPF1_Zn_bind"/>
    <property type="match status" value="2"/>
</dbReference>
<dbReference type="Gene3D" id="6.10.140.1240">
    <property type="match status" value="1"/>
</dbReference>
<evidence type="ECO:0000256" key="3">
    <source>
        <dbReference type="ARBA" id="ARBA00022490"/>
    </source>
</evidence>
<evidence type="ECO:0008006" key="18">
    <source>
        <dbReference type="Google" id="ProtNLM"/>
    </source>
</evidence>
<feature type="compositionally biased region" description="Polar residues" evidence="13">
    <location>
        <begin position="1"/>
        <end position="16"/>
    </location>
</feature>
<dbReference type="InterPro" id="IPR027417">
    <property type="entry name" value="P-loop_NTPase"/>
</dbReference>
<dbReference type="Pfam" id="PF04851">
    <property type="entry name" value="ResIII"/>
    <property type="match status" value="1"/>
</dbReference>
<dbReference type="GO" id="GO:0003723">
    <property type="term" value="F:RNA binding"/>
    <property type="evidence" value="ECO:0007669"/>
    <property type="project" value="InterPro"/>
</dbReference>
<evidence type="ECO:0000256" key="11">
    <source>
        <dbReference type="ARBA" id="ARBA00048432"/>
    </source>
</evidence>
<dbReference type="GO" id="GO:0005524">
    <property type="term" value="F:ATP binding"/>
    <property type="evidence" value="ECO:0007669"/>
    <property type="project" value="UniProtKB-KW"/>
</dbReference>
<feature type="compositionally biased region" description="Acidic residues" evidence="13">
    <location>
        <begin position="32"/>
        <end position="44"/>
    </location>
</feature>
<evidence type="ECO:0000256" key="5">
    <source>
        <dbReference type="ARBA" id="ARBA00022741"/>
    </source>
</evidence>
<keyword evidence="6 12" id="KW-0863">Zinc-finger</keyword>
<dbReference type="Pfam" id="PF13087">
    <property type="entry name" value="AAA_12"/>
    <property type="match status" value="1"/>
</dbReference>
<comment type="catalytic activity">
    <reaction evidence="11">
        <text>ATP + H2O = ADP + phosphate + H(+)</text>
        <dbReference type="Rhea" id="RHEA:13065"/>
        <dbReference type="ChEBI" id="CHEBI:15377"/>
        <dbReference type="ChEBI" id="CHEBI:15378"/>
        <dbReference type="ChEBI" id="CHEBI:30616"/>
        <dbReference type="ChEBI" id="CHEBI:43474"/>
        <dbReference type="ChEBI" id="CHEBI:456216"/>
        <dbReference type="EC" id="3.6.4.12"/>
    </reaction>
    <physiologicalReaction direction="left-to-right" evidence="11">
        <dbReference type="Rhea" id="RHEA:13066"/>
    </physiologicalReaction>
</comment>
<dbReference type="GO" id="GO:0000184">
    <property type="term" value="P:nuclear-transcribed mRNA catabolic process, nonsense-mediated decay"/>
    <property type="evidence" value="ECO:0007669"/>
    <property type="project" value="InterPro"/>
</dbReference>
<dbReference type="EMBL" id="JAKOGI010000011">
    <property type="protein sequence ID" value="KAJ8451020.1"/>
    <property type="molecule type" value="Genomic_DNA"/>
</dbReference>
<evidence type="ECO:0000256" key="6">
    <source>
        <dbReference type="ARBA" id="ARBA00022771"/>
    </source>
</evidence>
<dbReference type="FunFam" id="2.40.30.230:FF:000002">
    <property type="entry name" value="regulator of nonsense transcripts 1 homolog"/>
    <property type="match status" value="1"/>
</dbReference>
<dbReference type="InterPro" id="IPR047187">
    <property type="entry name" value="SF1_C_Upf1"/>
</dbReference>
<dbReference type="Pfam" id="PF13086">
    <property type="entry name" value="AAA_11"/>
    <property type="match status" value="1"/>
</dbReference>